<dbReference type="GeneID" id="20191651"/>
<dbReference type="VEuPathDB" id="FungiDB:PPTG_23052"/>
<reference evidence="2" key="1">
    <citation type="submission" date="2011-12" db="EMBL/GenBank/DDBJ databases">
        <authorList>
            <consortium name="The Broad Institute Genome Sequencing Platform"/>
            <person name="Russ C."/>
            <person name="Tyler B."/>
            <person name="Panabieres F."/>
            <person name="Shan W."/>
            <person name="Tripathy S."/>
            <person name="Grunwald N."/>
            <person name="Machado M."/>
            <person name="Young S.K."/>
            <person name="Zeng Q."/>
            <person name="Gargeya S."/>
            <person name="Fitzgerald M."/>
            <person name="Haas B."/>
            <person name="Abouelleil A."/>
            <person name="Alvarado L."/>
            <person name="Arachchi H.M."/>
            <person name="Berlin A."/>
            <person name="Chapman S.B."/>
            <person name="Gearin G."/>
            <person name="Goldberg J."/>
            <person name="Griggs A."/>
            <person name="Gujja S."/>
            <person name="Hansen M."/>
            <person name="Heiman D."/>
            <person name="Howarth C."/>
            <person name="Larimer J."/>
            <person name="Lui A."/>
            <person name="MacDonald P.J.P."/>
            <person name="McCowen C."/>
            <person name="Montmayeur A."/>
            <person name="Murphy C."/>
            <person name="Neiman D."/>
            <person name="Pearson M."/>
            <person name="Priest M."/>
            <person name="Roberts A."/>
            <person name="Saif S."/>
            <person name="Shea T."/>
            <person name="Sisk P."/>
            <person name="Stolte C."/>
            <person name="Sykes S."/>
            <person name="Wortman J."/>
            <person name="Nusbaum C."/>
            <person name="Birren B."/>
        </authorList>
    </citation>
    <scope>NUCLEOTIDE SEQUENCE [LARGE SCALE GENOMIC DNA]</scope>
    <source>
        <strain evidence="2">INRA-310</strain>
    </source>
</reference>
<accession>W2Q5Z1</accession>
<dbReference type="Proteomes" id="UP000018817">
    <property type="component" value="Unassembled WGS sequence"/>
</dbReference>
<proteinExistence type="predicted"/>
<dbReference type="EMBL" id="KI669588">
    <property type="protein sequence ID" value="ETN08618.1"/>
    <property type="molecule type" value="Genomic_DNA"/>
</dbReference>
<protein>
    <submittedName>
        <fullName evidence="1">Uncharacterized protein</fullName>
    </submittedName>
</protein>
<dbReference type="RefSeq" id="XP_008906366.1">
    <property type="nucleotide sequence ID" value="XM_008908118.1"/>
</dbReference>
<organism evidence="1 2">
    <name type="scientific">Phytophthora nicotianae (strain INRA-310)</name>
    <name type="common">Phytophthora parasitica</name>
    <dbReference type="NCBI Taxonomy" id="761204"/>
    <lineage>
        <taxon>Eukaryota</taxon>
        <taxon>Sar</taxon>
        <taxon>Stramenopiles</taxon>
        <taxon>Oomycota</taxon>
        <taxon>Peronosporomycetes</taxon>
        <taxon>Peronosporales</taxon>
        <taxon>Peronosporaceae</taxon>
        <taxon>Phytophthora</taxon>
    </lineage>
</organism>
<evidence type="ECO:0000313" key="1">
    <source>
        <dbReference type="EMBL" id="ETN08618.1"/>
    </source>
</evidence>
<evidence type="ECO:0000313" key="2">
    <source>
        <dbReference type="Proteomes" id="UP000018817"/>
    </source>
</evidence>
<sequence>MVAKSITDKRGMHLQSNVPVEEECDVKCYASISATNSTISEANRIAYTIIVDIGTCKEVFDGMFRNLSTYKAALINEIAEEQIELNIQYVVHGFSGHLPE</sequence>
<reference evidence="1 2" key="2">
    <citation type="submission" date="2013-11" db="EMBL/GenBank/DDBJ databases">
        <title>The Genome Sequence of Phytophthora parasitica INRA-310.</title>
        <authorList>
            <consortium name="The Broad Institute Genomics Platform"/>
            <person name="Russ C."/>
            <person name="Tyler B."/>
            <person name="Panabieres F."/>
            <person name="Shan W."/>
            <person name="Tripathy S."/>
            <person name="Grunwald N."/>
            <person name="Machado M."/>
            <person name="Johnson C.S."/>
            <person name="Arredondo F."/>
            <person name="Hong C."/>
            <person name="Coffey M."/>
            <person name="Young S.K."/>
            <person name="Zeng Q."/>
            <person name="Gargeya S."/>
            <person name="Fitzgerald M."/>
            <person name="Abouelleil A."/>
            <person name="Alvarado L."/>
            <person name="Chapman S.B."/>
            <person name="Gainer-Dewar J."/>
            <person name="Goldberg J."/>
            <person name="Griggs A."/>
            <person name="Gujja S."/>
            <person name="Hansen M."/>
            <person name="Howarth C."/>
            <person name="Imamovic A."/>
            <person name="Ireland A."/>
            <person name="Larimer J."/>
            <person name="McCowan C."/>
            <person name="Murphy C."/>
            <person name="Pearson M."/>
            <person name="Poon T.W."/>
            <person name="Priest M."/>
            <person name="Roberts A."/>
            <person name="Saif S."/>
            <person name="Shea T."/>
            <person name="Sykes S."/>
            <person name="Wortman J."/>
            <person name="Nusbaum C."/>
            <person name="Birren B."/>
        </authorList>
    </citation>
    <scope>NUCLEOTIDE SEQUENCE [LARGE SCALE GENOMIC DNA]</scope>
    <source>
        <strain evidence="1 2">INRA-310</strain>
    </source>
</reference>
<name>W2Q5Z1_PHYN3</name>
<gene>
    <name evidence="1" type="ORF">PPTG_23052</name>
</gene>
<dbReference type="AlphaFoldDB" id="W2Q5Z1"/>